<name>A0ABW8J6Y5_9GAMM</name>
<keyword evidence="1" id="KW-0732">Signal</keyword>
<evidence type="ECO:0000256" key="1">
    <source>
        <dbReference type="SAM" id="SignalP"/>
    </source>
</evidence>
<feature type="domain" description="Cupin type-2" evidence="2">
    <location>
        <begin position="60"/>
        <end position="131"/>
    </location>
</feature>
<accession>A0ABW8J6Y5</accession>
<evidence type="ECO:0000313" key="3">
    <source>
        <dbReference type="EMBL" id="MFK2877802.1"/>
    </source>
</evidence>
<evidence type="ECO:0000313" key="4">
    <source>
        <dbReference type="Proteomes" id="UP001620339"/>
    </source>
</evidence>
<protein>
    <submittedName>
        <fullName evidence="3">Cupin domain-containing protein</fullName>
    </submittedName>
</protein>
<dbReference type="InterPro" id="IPR013096">
    <property type="entry name" value="Cupin_2"/>
</dbReference>
<gene>
    <name evidence="3" type="ORF">ISP25_12040</name>
</gene>
<reference evidence="3 4" key="1">
    <citation type="submission" date="2020-10" db="EMBL/GenBank/DDBJ databases">
        <title>Phylogeny of dyella-like bacteria.</title>
        <authorList>
            <person name="Fu J."/>
        </authorList>
    </citation>
    <scope>NUCLEOTIDE SEQUENCE [LARGE SCALE GENOMIC DNA]</scope>
    <source>
        <strain evidence="3 4">KACC 19113</strain>
    </source>
</reference>
<dbReference type="SUPFAM" id="SSF51182">
    <property type="entry name" value="RmlC-like cupins"/>
    <property type="match status" value="1"/>
</dbReference>
<keyword evidence="4" id="KW-1185">Reference proteome</keyword>
<dbReference type="InterPro" id="IPR011051">
    <property type="entry name" value="RmlC_Cupin_sf"/>
</dbReference>
<feature type="signal peptide" evidence="1">
    <location>
        <begin position="1"/>
        <end position="20"/>
    </location>
</feature>
<dbReference type="Pfam" id="PF07883">
    <property type="entry name" value="Cupin_2"/>
    <property type="match status" value="1"/>
</dbReference>
<dbReference type="Gene3D" id="2.60.120.10">
    <property type="entry name" value="Jelly Rolls"/>
    <property type="match status" value="1"/>
</dbReference>
<dbReference type="InterPro" id="IPR014710">
    <property type="entry name" value="RmlC-like_jellyroll"/>
</dbReference>
<organism evidence="3 4">
    <name type="scientific">Rhodanobacter hydrolyticus</name>
    <dbReference type="NCBI Taxonomy" id="2250595"/>
    <lineage>
        <taxon>Bacteria</taxon>
        <taxon>Pseudomonadati</taxon>
        <taxon>Pseudomonadota</taxon>
        <taxon>Gammaproteobacteria</taxon>
        <taxon>Lysobacterales</taxon>
        <taxon>Rhodanobacteraceae</taxon>
        <taxon>Rhodanobacter</taxon>
    </lineage>
</organism>
<proteinExistence type="predicted"/>
<dbReference type="EMBL" id="JADIKK010000008">
    <property type="protein sequence ID" value="MFK2877802.1"/>
    <property type="molecule type" value="Genomic_DNA"/>
</dbReference>
<dbReference type="PANTHER" id="PTHR38599">
    <property type="entry name" value="CUPIN DOMAIN PROTEIN (AFU_ORTHOLOGUE AFUA_3G13620)"/>
    <property type="match status" value="1"/>
</dbReference>
<feature type="chain" id="PRO_5047424663" evidence="1">
    <location>
        <begin position="21"/>
        <end position="143"/>
    </location>
</feature>
<comment type="caution">
    <text evidence="3">The sequence shown here is derived from an EMBL/GenBank/DDBJ whole genome shotgun (WGS) entry which is preliminary data.</text>
</comment>
<evidence type="ECO:0000259" key="2">
    <source>
        <dbReference type="Pfam" id="PF07883"/>
    </source>
</evidence>
<dbReference type="PANTHER" id="PTHR38599:SF1">
    <property type="entry name" value="CUPIN DOMAIN PROTEIN (AFU_ORTHOLOGUE AFUA_3G13620)"/>
    <property type="match status" value="1"/>
</dbReference>
<dbReference type="Proteomes" id="UP001620339">
    <property type="component" value="Unassembled WGS sequence"/>
</dbReference>
<sequence>MKIGARFRSILALAASPAIAAGAGGAPPAPHPAPMSAAVSRIELEHSDVPGTDMETRIYLITFAPGTAAPLHHHPVEGIGYIVEGRARSAFGTAAPVTLVAGQGFRDQAMTAHTVFANADARKPLKFLVAYTVRKGTPVMEVP</sequence>
<dbReference type="RefSeq" id="WP_404614175.1">
    <property type="nucleotide sequence ID" value="NZ_JADIKK010000008.1"/>
</dbReference>